<dbReference type="SUPFAM" id="SSF52172">
    <property type="entry name" value="CheY-like"/>
    <property type="match status" value="1"/>
</dbReference>
<proteinExistence type="predicted"/>
<dbReference type="InterPro" id="IPR011006">
    <property type="entry name" value="CheY-like_superfamily"/>
</dbReference>
<dbReference type="InterPro" id="IPR003594">
    <property type="entry name" value="HATPase_dom"/>
</dbReference>
<dbReference type="AlphaFoldDB" id="A0A330LM57"/>
<dbReference type="InterPro" id="IPR052016">
    <property type="entry name" value="Bact_Sigma-Reg"/>
</dbReference>
<dbReference type="InterPro" id="IPR036890">
    <property type="entry name" value="HATPase_C_sf"/>
</dbReference>
<evidence type="ECO:0000313" key="5">
    <source>
        <dbReference type="Proteomes" id="UP000250163"/>
    </source>
</evidence>
<dbReference type="KEGG" id="mya:MORIYA_1024"/>
<evidence type="ECO:0000259" key="3">
    <source>
        <dbReference type="PROSITE" id="PS50110"/>
    </source>
</evidence>
<dbReference type="PROSITE" id="PS50110">
    <property type="entry name" value="RESPONSE_REGULATORY"/>
    <property type="match status" value="1"/>
</dbReference>
<dbReference type="GO" id="GO:0000160">
    <property type="term" value="P:phosphorelay signal transduction system"/>
    <property type="evidence" value="ECO:0007669"/>
    <property type="project" value="InterPro"/>
</dbReference>
<dbReference type="PANTHER" id="PTHR43156">
    <property type="entry name" value="STAGE II SPORULATION PROTEIN E-RELATED"/>
    <property type="match status" value="1"/>
</dbReference>
<dbReference type="SMART" id="SM00331">
    <property type="entry name" value="PP2C_SIG"/>
    <property type="match status" value="1"/>
</dbReference>
<dbReference type="Gene3D" id="3.30.565.10">
    <property type="entry name" value="Histidine kinase-like ATPase, C-terminal domain"/>
    <property type="match status" value="1"/>
</dbReference>
<organism evidence="4 5">
    <name type="scientific">Moritella yayanosii</name>
    <dbReference type="NCBI Taxonomy" id="69539"/>
    <lineage>
        <taxon>Bacteria</taxon>
        <taxon>Pseudomonadati</taxon>
        <taxon>Pseudomonadota</taxon>
        <taxon>Gammaproteobacteria</taxon>
        <taxon>Alteromonadales</taxon>
        <taxon>Moritellaceae</taxon>
        <taxon>Moritella</taxon>
    </lineage>
</organism>
<dbReference type="OrthoDB" id="9811749at2"/>
<dbReference type="Gene3D" id="3.40.50.2300">
    <property type="match status" value="1"/>
</dbReference>
<reference evidence="5" key="1">
    <citation type="submission" date="2018-05" db="EMBL/GenBank/DDBJ databases">
        <authorList>
            <person name="Cea G.-C."/>
            <person name="William W."/>
        </authorList>
    </citation>
    <scope>NUCLEOTIDE SEQUENCE [LARGE SCALE GENOMIC DNA]</scope>
    <source>
        <strain evidence="5">DB21MT 5</strain>
    </source>
</reference>
<name>A0A330LM57_9GAMM</name>
<keyword evidence="5" id="KW-1185">Reference proteome</keyword>
<dbReference type="Pfam" id="PF07228">
    <property type="entry name" value="SpoIIE"/>
    <property type="match status" value="1"/>
</dbReference>
<feature type="domain" description="Response regulatory" evidence="3">
    <location>
        <begin position="140"/>
        <end position="255"/>
    </location>
</feature>
<dbReference type="EMBL" id="LS483250">
    <property type="protein sequence ID" value="SQD77502.1"/>
    <property type="molecule type" value="Genomic_DNA"/>
</dbReference>
<evidence type="ECO:0000256" key="2">
    <source>
        <dbReference type="PROSITE-ProRule" id="PRU00169"/>
    </source>
</evidence>
<dbReference type="PANTHER" id="PTHR43156:SF2">
    <property type="entry name" value="STAGE II SPORULATION PROTEIN E"/>
    <property type="match status" value="1"/>
</dbReference>
<sequence>MKTQLFAKQYSLKLDSISEVRRLLSTLCHQLALEQAEIDRITLVLAEYLSNLYFYNQGSANWFRIQLAGVKGNWYFAVTDSGDPFNPYNVDVNDIFNGQLLTGGMGLALIQKNNRAGSYVSNDGINKFICPLTEQTKKLTVVVVDDDRILLCAYRSFLQNEFVVHIFSEAVLALKFIEHEGCDLIIADIHMPEMSGFEFRLKVESFDKGVLTPFVFLTGDDNVSLQEQAAEVSIDGYLIKPITKTALLAVCTRVIRRTNQLALHYQQRVVESLNRPFKPTLPSMAGDWHFSLAHTSASEGGGDFVFFHDYGTSKLLILGDIMGHGPVAKFHSFAIMGYLEGLITSTPKSPTELLSGLSKRLFLNQLLESSMLTCIVVKLTGNQCEIATAGHPQPYVLHKTGYDVIDCKGTVLGLLPNEEYSSVTIQLKPNEKIFFYSDGIFENIDRNCDGIDSILTGIKGATAQNILDQLWLRFESLSPDQLNDDATAIVIELNIK</sequence>
<dbReference type="SMART" id="SM00448">
    <property type="entry name" value="REC"/>
    <property type="match status" value="1"/>
</dbReference>
<dbReference type="Pfam" id="PF00072">
    <property type="entry name" value="Response_reg"/>
    <property type="match status" value="1"/>
</dbReference>
<dbReference type="SUPFAM" id="SSF81606">
    <property type="entry name" value="PP2C-like"/>
    <property type="match status" value="1"/>
</dbReference>
<dbReference type="InterPro" id="IPR001789">
    <property type="entry name" value="Sig_transdc_resp-reg_receiver"/>
</dbReference>
<feature type="modified residue" description="4-aspartylphosphate" evidence="2">
    <location>
        <position position="188"/>
    </location>
</feature>
<protein>
    <submittedName>
        <fullName evidence="4">Transcriptional regulator</fullName>
    </submittedName>
</protein>
<evidence type="ECO:0000313" key="4">
    <source>
        <dbReference type="EMBL" id="SQD77502.1"/>
    </source>
</evidence>
<evidence type="ECO:0000256" key="1">
    <source>
        <dbReference type="ARBA" id="ARBA00022801"/>
    </source>
</evidence>
<dbReference type="Proteomes" id="UP000250163">
    <property type="component" value="Chromosome MORIYA"/>
</dbReference>
<dbReference type="GO" id="GO:0016791">
    <property type="term" value="F:phosphatase activity"/>
    <property type="evidence" value="ECO:0007669"/>
    <property type="project" value="TreeGrafter"/>
</dbReference>
<keyword evidence="1" id="KW-0378">Hydrolase</keyword>
<dbReference type="RefSeq" id="WP_112713155.1">
    <property type="nucleotide sequence ID" value="NZ_LS483250.1"/>
</dbReference>
<gene>
    <name evidence="4" type="ORF">MORIYA_1024</name>
</gene>
<keyword evidence="2" id="KW-0597">Phosphoprotein</keyword>
<accession>A0A330LM57</accession>
<dbReference type="InterPro" id="IPR036457">
    <property type="entry name" value="PPM-type-like_dom_sf"/>
</dbReference>
<dbReference type="Gene3D" id="3.60.40.10">
    <property type="entry name" value="PPM-type phosphatase domain"/>
    <property type="match status" value="1"/>
</dbReference>
<dbReference type="Pfam" id="PF13581">
    <property type="entry name" value="HATPase_c_2"/>
    <property type="match status" value="1"/>
</dbReference>
<dbReference type="InterPro" id="IPR001932">
    <property type="entry name" value="PPM-type_phosphatase-like_dom"/>
</dbReference>
<dbReference type="CDD" id="cd00156">
    <property type="entry name" value="REC"/>
    <property type="match status" value="1"/>
</dbReference>